<dbReference type="Proteomes" id="UP000032683">
    <property type="component" value="Unassembled WGS sequence"/>
</dbReference>
<name>A0A0D6QBR3_KOMXY</name>
<protein>
    <recommendedName>
        <fullName evidence="1">Fe/B12 periplasmic-binding domain-containing protein</fullName>
    </recommendedName>
</protein>
<dbReference type="Pfam" id="PF01497">
    <property type="entry name" value="Peripla_BP_2"/>
    <property type="match status" value="1"/>
</dbReference>
<dbReference type="PROSITE" id="PS50983">
    <property type="entry name" value="FE_B12_PBP"/>
    <property type="match status" value="1"/>
</dbReference>
<dbReference type="PANTHER" id="PTHR30535:SF7">
    <property type="entry name" value="IRON(III) DICITRATE-BINDING PROTEIN"/>
    <property type="match status" value="1"/>
</dbReference>
<sequence length="300" mass="33102">MQAYPVTVESCGKPVIFGHRPEHAVIHDINMSEMAFVLDLQPYIRGLSGFSGMNKLTPELIGEKGSIPEIAPRYPTLEQIVAAGADLFFAGWNYGMRPGGDVTPESLAEQGIPSLILSESCLRAGHLPHPPTIDRLLYDDEIRLGRVFDREVQAHRLVAVWKHEIQTIEEALKGTSPIRVFLYDSGRDRPFTAGRYALVSELIRLGGGSNIFNDLPINWGAASWETAAFRDPEAIIIVDYQSGVQDSWAFLQQHPLMSETTALRTGHVLVLRYDEVTPSPNNIGAIRKIAAFLHPAAIAP</sequence>
<gene>
    <name evidence="2" type="ORF">Gxy13693_046_037</name>
</gene>
<dbReference type="InterPro" id="IPR002491">
    <property type="entry name" value="ABC_transptr_periplasmic_BD"/>
</dbReference>
<evidence type="ECO:0000313" key="3">
    <source>
        <dbReference type="Proteomes" id="UP000032683"/>
    </source>
</evidence>
<organism evidence="2 3">
    <name type="scientific">Komagataeibacter xylinus NBRC 13693</name>
    <dbReference type="NCBI Taxonomy" id="1234668"/>
    <lineage>
        <taxon>Bacteria</taxon>
        <taxon>Pseudomonadati</taxon>
        <taxon>Pseudomonadota</taxon>
        <taxon>Alphaproteobacteria</taxon>
        <taxon>Acetobacterales</taxon>
        <taxon>Acetobacteraceae</taxon>
        <taxon>Komagataeibacter</taxon>
    </lineage>
</organism>
<dbReference type="CDD" id="cd01148">
    <property type="entry name" value="TroA_a"/>
    <property type="match status" value="1"/>
</dbReference>
<evidence type="ECO:0000259" key="1">
    <source>
        <dbReference type="PROSITE" id="PS50983"/>
    </source>
</evidence>
<dbReference type="InterPro" id="IPR050902">
    <property type="entry name" value="ABC_Transporter_SBP"/>
</dbReference>
<accession>A0A0D6QBR3</accession>
<feature type="domain" description="Fe/B12 periplasmic-binding" evidence="1">
    <location>
        <begin position="23"/>
        <end position="297"/>
    </location>
</feature>
<comment type="caution">
    <text evidence="2">The sequence shown here is derived from an EMBL/GenBank/DDBJ whole genome shotgun (WGS) entry which is preliminary data.</text>
</comment>
<evidence type="ECO:0000313" key="2">
    <source>
        <dbReference type="EMBL" id="GAO00411.1"/>
    </source>
</evidence>
<dbReference type="EMBL" id="BANJ01000046">
    <property type="protein sequence ID" value="GAO00411.1"/>
    <property type="molecule type" value="Genomic_DNA"/>
</dbReference>
<dbReference type="Gene3D" id="3.40.50.1980">
    <property type="entry name" value="Nitrogenase molybdenum iron protein domain"/>
    <property type="match status" value="2"/>
</dbReference>
<reference evidence="2 3" key="1">
    <citation type="submission" date="2012-11" db="EMBL/GenBank/DDBJ databases">
        <title>Whole genome sequence of Gluconacetobacter xylinus NBRC 13693.</title>
        <authorList>
            <person name="Azuma Y."/>
            <person name="Higashiura N."/>
            <person name="Hirakawa H."/>
            <person name="Matsushita K."/>
        </authorList>
    </citation>
    <scope>NUCLEOTIDE SEQUENCE [LARGE SCALE GENOMIC DNA]</scope>
    <source>
        <strain evidence="2 3">NBRC 13693</strain>
    </source>
</reference>
<proteinExistence type="predicted"/>
<dbReference type="SUPFAM" id="SSF53807">
    <property type="entry name" value="Helical backbone' metal receptor"/>
    <property type="match status" value="1"/>
</dbReference>
<dbReference type="AlphaFoldDB" id="A0A0D6QBR3"/>
<dbReference type="PANTHER" id="PTHR30535">
    <property type="entry name" value="VITAMIN B12-BINDING PROTEIN"/>
    <property type="match status" value="1"/>
</dbReference>